<dbReference type="Pfam" id="PF02515">
    <property type="entry name" value="CoA_transf_3"/>
    <property type="match status" value="1"/>
</dbReference>
<dbReference type="RefSeq" id="WP_184383868.1">
    <property type="nucleotide sequence ID" value="NZ_JACIDJ010000003.1"/>
</dbReference>
<sequence length="375" mass="39401">MGPLRGVKVLEMAGIGPGPFCAMLLADLGATVIRVERPDGPPGDRRDVVMRGRRSLALDLKNPKAVEAVLRLAEQSDVLIEGFRPGVMERLGLGPEAVRGRNPRLIYGRMTGWGQDGPMAKLAGHDINYIALTGALHAMGRAGEPPAPPLNLVGDYGGGGMLLAMGIMAALVERGTSGEGQVVDAAMVDGAALLMAPIFGMKARGRWGSARGANFLDGAASFYDSYACACGGYVAVGPIEPQFFAEMLARMGLDAAAFEDRMSPSRWPAHKSILAEAFRARTRDEWAAVFADSDGCVAPILSMEEAPSHPHNAARGTFVERDGAVQPAPAPRFSRTPGAIGAPPALKGEHSRQVLAEFGFAPEEIEALAPAASPR</sequence>
<protein>
    <submittedName>
        <fullName evidence="1">Alpha-methylacyl-CoA racemase</fullName>
        <ecNumber evidence="1">5.1.99.4</ecNumber>
    </submittedName>
</protein>
<gene>
    <name evidence="1" type="ORF">GGQ83_002199</name>
</gene>
<dbReference type="InterPro" id="IPR044855">
    <property type="entry name" value="CoA-Trfase_III_dom3_sf"/>
</dbReference>
<dbReference type="FunFam" id="3.40.50.10540:FF:000004">
    <property type="entry name" value="Probable alpha-methylacyl-CoA racemase mcr"/>
    <property type="match status" value="1"/>
</dbReference>
<dbReference type="InterPro" id="IPR003673">
    <property type="entry name" value="CoA-Trfase_fam_III"/>
</dbReference>
<dbReference type="AlphaFoldDB" id="A0A840ADX8"/>
<dbReference type="EC" id="5.1.99.4" evidence="1"/>
<evidence type="ECO:0000313" key="2">
    <source>
        <dbReference type="Proteomes" id="UP000553193"/>
    </source>
</evidence>
<dbReference type="PANTHER" id="PTHR48228:SF5">
    <property type="entry name" value="ALPHA-METHYLACYL-COA RACEMASE"/>
    <property type="match status" value="1"/>
</dbReference>
<dbReference type="InterPro" id="IPR023606">
    <property type="entry name" value="CoA-Trfase_III_dom_1_sf"/>
</dbReference>
<dbReference type="Proteomes" id="UP000553193">
    <property type="component" value="Unassembled WGS sequence"/>
</dbReference>
<keyword evidence="2" id="KW-1185">Reference proteome</keyword>
<comment type="caution">
    <text evidence="1">The sequence shown here is derived from an EMBL/GenBank/DDBJ whole genome shotgun (WGS) entry which is preliminary data.</text>
</comment>
<reference evidence="1 2" key="1">
    <citation type="submission" date="2020-08" db="EMBL/GenBank/DDBJ databases">
        <title>Genomic Encyclopedia of Type Strains, Phase IV (KMG-IV): sequencing the most valuable type-strain genomes for metagenomic binning, comparative biology and taxonomic classification.</title>
        <authorList>
            <person name="Goeker M."/>
        </authorList>
    </citation>
    <scope>NUCLEOTIDE SEQUENCE [LARGE SCALE GENOMIC DNA]</scope>
    <source>
        <strain evidence="1 2">DSM 19979</strain>
    </source>
</reference>
<organism evidence="1 2">
    <name type="scientific">Roseococcus suduntuyensis</name>
    <dbReference type="NCBI Taxonomy" id="455361"/>
    <lineage>
        <taxon>Bacteria</taxon>
        <taxon>Pseudomonadati</taxon>
        <taxon>Pseudomonadota</taxon>
        <taxon>Alphaproteobacteria</taxon>
        <taxon>Acetobacterales</taxon>
        <taxon>Roseomonadaceae</taxon>
        <taxon>Roseococcus</taxon>
    </lineage>
</organism>
<name>A0A840ADX8_9PROT</name>
<evidence type="ECO:0000313" key="1">
    <source>
        <dbReference type="EMBL" id="MBB3898756.1"/>
    </source>
</evidence>
<keyword evidence="1" id="KW-0413">Isomerase</keyword>
<dbReference type="EMBL" id="JACIDJ010000003">
    <property type="protein sequence ID" value="MBB3898756.1"/>
    <property type="molecule type" value="Genomic_DNA"/>
</dbReference>
<proteinExistence type="predicted"/>
<dbReference type="GO" id="GO:0008111">
    <property type="term" value="F:alpha-methylacyl-CoA racemase activity"/>
    <property type="evidence" value="ECO:0007669"/>
    <property type="project" value="UniProtKB-EC"/>
</dbReference>
<dbReference type="PANTHER" id="PTHR48228">
    <property type="entry name" value="SUCCINYL-COA--D-CITRAMALATE COA-TRANSFERASE"/>
    <property type="match status" value="1"/>
</dbReference>
<dbReference type="InterPro" id="IPR050509">
    <property type="entry name" value="CoA-transferase_III"/>
</dbReference>
<dbReference type="Gene3D" id="3.30.1540.10">
    <property type="entry name" value="formyl-coa transferase, domain 3"/>
    <property type="match status" value="1"/>
</dbReference>
<dbReference type="Gene3D" id="3.40.50.10540">
    <property type="entry name" value="Crotonobetainyl-coa:carnitine coa-transferase, domain 1"/>
    <property type="match status" value="1"/>
</dbReference>
<accession>A0A840ADX8</accession>
<dbReference type="SUPFAM" id="SSF89796">
    <property type="entry name" value="CoA-transferase family III (CaiB/BaiF)"/>
    <property type="match status" value="1"/>
</dbReference>